<dbReference type="PANTHER" id="PTHR37984:SF13">
    <property type="entry name" value="RIBONUCLEASE H"/>
    <property type="match status" value="1"/>
</dbReference>
<sequence length="304" mass="34978">MTSNRFKETGGKFEPFVPAIKLWKEYLSRFRTFTGANLISDHRLLLTFLTNQSKEIFHLLKTAASQMNVPKDVNDLSWDEILEMMGTNFNSKTFVVGERHRFYTEIKRKSGETIQELASRVREKATTCDFPGIKDPLDEALKTVFICSVNNEAILKAIFHKSSNELSFSEVVEIAAEVEEASHSAKAQMSSIDEVAKVSTSKVHVPGKTHYRKSFCHTCGKLGHAREECRYRDRICNFCKIKGHLEKACRKKNYRTSSKNLTQFDVRNIVSTINQKLTLHLFLGKNKLQFELRFIRELVLSRKT</sequence>
<dbReference type="Gene3D" id="4.10.60.10">
    <property type="entry name" value="Zinc finger, CCHC-type"/>
    <property type="match status" value="1"/>
</dbReference>
<dbReference type="GO" id="GO:0008270">
    <property type="term" value="F:zinc ion binding"/>
    <property type="evidence" value="ECO:0007669"/>
    <property type="project" value="UniProtKB-KW"/>
</dbReference>
<dbReference type="InterPro" id="IPR050951">
    <property type="entry name" value="Retrovirus_Pol_polyprotein"/>
</dbReference>
<keyword evidence="1" id="KW-0862">Zinc</keyword>
<dbReference type="OMA" id="HEACTNI"/>
<dbReference type="Proteomes" id="UP000031668">
    <property type="component" value="Unassembled WGS sequence"/>
</dbReference>
<comment type="caution">
    <text evidence="3">The sequence shown here is derived from an EMBL/GenBank/DDBJ whole genome shotgun (WGS) entry which is preliminary data.</text>
</comment>
<feature type="domain" description="CCHC-type" evidence="2">
    <location>
        <begin position="216"/>
        <end position="230"/>
    </location>
</feature>
<evidence type="ECO:0000256" key="1">
    <source>
        <dbReference type="PROSITE-ProRule" id="PRU00047"/>
    </source>
</evidence>
<dbReference type="GO" id="GO:0003676">
    <property type="term" value="F:nucleic acid binding"/>
    <property type="evidence" value="ECO:0007669"/>
    <property type="project" value="InterPro"/>
</dbReference>
<protein>
    <recommendedName>
        <fullName evidence="2">CCHC-type domain-containing protein</fullName>
    </recommendedName>
</protein>
<name>A0A0C2JTD7_THEKT</name>
<keyword evidence="1" id="KW-0479">Metal-binding</keyword>
<dbReference type="EMBL" id="JWZT01001146">
    <property type="protein sequence ID" value="KII72658.1"/>
    <property type="molecule type" value="Genomic_DNA"/>
</dbReference>
<dbReference type="InterPro" id="IPR001878">
    <property type="entry name" value="Znf_CCHC"/>
</dbReference>
<proteinExistence type="predicted"/>
<keyword evidence="1" id="KW-0863">Zinc-finger</keyword>
<evidence type="ECO:0000259" key="2">
    <source>
        <dbReference type="PROSITE" id="PS50158"/>
    </source>
</evidence>
<dbReference type="SUPFAM" id="SSF57756">
    <property type="entry name" value="Retrovirus zinc finger-like domains"/>
    <property type="match status" value="1"/>
</dbReference>
<dbReference type="InterPro" id="IPR036875">
    <property type="entry name" value="Znf_CCHC_sf"/>
</dbReference>
<organism evidence="3 4">
    <name type="scientific">Thelohanellus kitauei</name>
    <name type="common">Myxosporean</name>
    <dbReference type="NCBI Taxonomy" id="669202"/>
    <lineage>
        <taxon>Eukaryota</taxon>
        <taxon>Metazoa</taxon>
        <taxon>Cnidaria</taxon>
        <taxon>Myxozoa</taxon>
        <taxon>Myxosporea</taxon>
        <taxon>Bivalvulida</taxon>
        <taxon>Platysporina</taxon>
        <taxon>Myxobolidae</taxon>
        <taxon>Thelohanellus</taxon>
    </lineage>
</organism>
<keyword evidence="4" id="KW-1185">Reference proteome</keyword>
<evidence type="ECO:0000313" key="3">
    <source>
        <dbReference type="EMBL" id="KII72658.1"/>
    </source>
</evidence>
<dbReference type="PANTHER" id="PTHR37984">
    <property type="entry name" value="PROTEIN CBG26694"/>
    <property type="match status" value="1"/>
</dbReference>
<dbReference type="AlphaFoldDB" id="A0A0C2JTD7"/>
<dbReference type="PROSITE" id="PS50158">
    <property type="entry name" value="ZF_CCHC"/>
    <property type="match status" value="1"/>
</dbReference>
<accession>A0A0C2JTD7</accession>
<evidence type="ECO:0000313" key="4">
    <source>
        <dbReference type="Proteomes" id="UP000031668"/>
    </source>
</evidence>
<dbReference type="SMART" id="SM00343">
    <property type="entry name" value="ZnF_C2HC"/>
    <property type="match status" value="2"/>
</dbReference>
<gene>
    <name evidence="3" type="ORF">RF11_15166</name>
</gene>
<reference evidence="3 4" key="1">
    <citation type="journal article" date="2014" name="Genome Biol. Evol.">
        <title>The genome of the myxosporean Thelohanellus kitauei shows adaptations to nutrient acquisition within its fish host.</title>
        <authorList>
            <person name="Yang Y."/>
            <person name="Xiong J."/>
            <person name="Zhou Z."/>
            <person name="Huo F."/>
            <person name="Miao W."/>
            <person name="Ran C."/>
            <person name="Liu Y."/>
            <person name="Zhang J."/>
            <person name="Feng J."/>
            <person name="Wang M."/>
            <person name="Wang M."/>
            <person name="Wang L."/>
            <person name="Yao B."/>
        </authorList>
    </citation>
    <scope>NUCLEOTIDE SEQUENCE [LARGE SCALE GENOMIC DNA]</scope>
    <source>
        <strain evidence="3">Wuqing</strain>
    </source>
</reference>
<dbReference type="OrthoDB" id="6130485at2759"/>